<organism evidence="1 2">
    <name type="scientific">Acaulospora colombiana</name>
    <dbReference type="NCBI Taxonomy" id="27376"/>
    <lineage>
        <taxon>Eukaryota</taxon>
        <taxon>Fungi</taxon>
        <taxon>Fungi incertae sedis</taxon>
        <taxon>Mucoromycota</taxon>
        <taxon>Glomeromycotina</taxon>
        <taxon>Glomeromycetes</taxon>
        <taxon>Diversisporales</taxon>
        <taxon>Acaulosporaceae</taxon>
        <taxon>Acaulospora</taxon>
    </lineage>
</organism>
<reference evidence="1" key="1">
    <citation type="submission" date="2021-06" db="EMBL/GenBank/DDBJ databases">
        <authorList>
            <person name="Kallberg Y."/>
            <person name="Tangrot J."/>
            <person name="Rosling A."/>
        </authorList>
    </citation>
    <scope>NUCLEOTIDE SEQUENCE</scope>
    <source>
        <strain evidence="1">CL356</strain>
    </source>
</reference>
<dbReference type="EMBL" id="CAJVPT010027328">
    <property type="protein sequence ID" value="CAG8683157.1"/>
    <property type="molecule type" value="Genomic_DNA"/>
</dbReference>
<protein>
    <submittedName>
        <fullName evidence="1">3006_t:CDS:1</fullName>
    </submittedName>
</protein>
<feature type="non-terminal residue" evidence="1">
    <location>
        <position position="1"/>
    </location>
</feature>
<name>A0ACA9P252_9GLOM</name>
<accession>A0ACA9P252</accession>
<comment type="caution">
    <text evidence="1">The sequence shown here is derived from an EMBL/GenBank/DDBJ whole genome shotgun (WGS) entry which is preliminary data.</text>
</comment>
<proteinExistence type="predicted"/>
<sequence>HGSLARAGKVRSQTPKVEKQEKKKTPKGRAKKRIIYNPSSMSPLPQEASAESNITIQVPELSGTPHQRSKHDSGRFAGLHTTLSVTVFT</sequence>
<dbReference type="Proteomes" id="UP000789525">
    <property type="component" value="Unassembled WGS sequence"/>
</dbReference>
<keyword evidence="2" id="KW-1185">Reference proteome</keyword>
<gene>
    <name evidence="1" type="ORF">ACOLOM_LOCUS9428</name>
</gene>
<evidence type="ECO:0000313" key="2">
    <source>
        <dbReference type="Proteomes" id="UP000789525"/>
    </source>
</evidence>
<evidence type="ECO:0000313" key="1">
    <source>
        <dbReference type="EMBL" id="CAG8683157.1"/>
    </source>
</evidence>